<dbReference type="GeneID" id="66071701"/>
<dbReference type="EMBL" id="CM032190">
    <property type="protein sequence ID" value="KAG7086687.1"/>
    <property type="molecule type" value="Genomic_DNA"/>
</dbReference>
<comment type="caution">
    <text evidence="1">The sequence shown here is derived from an EMBL/GenBank/DDBJ whole genome shotgun (WGS) entry which is preliminary data.</text>
</comment>
<evidence type="ECO:0000313" key="2">
    <source>
        <dbReference type="Proteomes" id="UP001049176"/>
    </source>
</evidence>
<sequence length="238" mass="26933">MPVPIKASAKSDIRKESVDDIKSLQFRSKKEKERLINKVINQMMVNPSYVCLDELTILEDFRRALLRRVRNQQARTSNLKAFLQTLDVPIADPTLYAEVFNEDSEFIKVDNIEVVDAFETLVKEEDRLPIGSVIHRDIVETYQTELNPEERKKVVIVAGLSEGLCCVFPEVNGSTESVEAVIDGGSQIVAINAWVAQGVGLKWDPNSVIHMQSANGQIKSMLRLCRNVPFKFGDYNYM</sequence>
<dbReference type="Proteomes" id="UP001049176">
    <property type="component" value="Chromosome 10"/>
</dbReference>
<dbReference type="OrthoDB" id="3048530at2759"/>
<gene>
    <name evidence="1" type="ORF">E1B28_002625</name>
</gene>
<name>A0A9P7UKY9_9AGAR</name>
<reference evidence="1" key="1">
    <citation type="journal article" date="2021" name="Genome Biol. Evol.">
        <title>The assembled and annotated genome of the fairy-ring fungus Marasmius oreades.</title>
        <authorList>
            <person name="Hiltunen M."/>
            <person name="Ament-Velasquez S.L."/>
            <person name="Johannesson H."/>
        </authorList>
    </citation>
    <scope>NUCLEOTIDE SEQUENCE</scope>
    <source>
        <strain evidence="1">03SP1</strain>
    </source>
</reference>
<keyword evidence="2" id="KW-1185">Reference proteome</keyword>
<organism evidence="1 2">
    <name type="scientific">Marasmius oreades</name>
    <name type="common">fairy-ring Marasmius</name>
    <dbReference type="NCBI Taxonomy" id="181124"/>
    <lineage>
        <taxon>Eukaryota</taxon>
        <taxon>Fungi</taxon>
        <taxon>Dikarya</taxon>
        <taxon>Basidiomycota</taxon>
        <taxon>Agaricomycotina</taxon>
        <taxon>Agaricomycetes</taxon>
        <taxon>Agaricomycetidae</taxon>
        <taxon>Agaricales</taxon>
        <taxon>Marasmiineae</taxon>
        <taxon>Marasmiaceae</taxon>
        <taxon>Marasmius</taxon>
    </lineage>
</organism>
<dbReference type="RefSeq" id="XP_043003158.1">
    <property type="nucleotide sequence ID" value="XM_043159555.1"/>
</dbReference>
<accession>A0A9P7UKY9</accession>
<dbReference type="KEGG" id="more:E1B28_002625"/>
<proteinExistence type="predicted"/>
<evidence type="ECO:0000313" key="1">
    <source>
        <dbReference type="EMBL" id="KAG7086687.1"/>
    </source>
</evidence>
<dbReference type="AlphaFoldDB" id="A0A9P7UKY9"/>
<protein>
    <submittedName>
        <fullName evidence="1">Uncharacterized protein</fullName>
    </submittedName>
</protein>